<evidence type="ECO:0000256" key="1">
    <source>
        <dbReference type="SAM" id="MobiDB-lite"/>
    </source>
</evidence>
<dbReference type="GO" id="GO:0031012">
    <property type="term" value="C:extracellular matrix"/>
    <property type="evidence" value="ECO:0007669"/>
    <property type="project" value="TreeGrafter"/>
</dbReference>
<organism evidence="2 3">
    <name type="scientific">Zosterops borbonicus</name>
    <dbReference type="NCBI Taxonomy" id="364589"/>
    <lineage>
        <taxon>Eukaryota</taxon>
        <taxon>Metazoa</taxon>
        <taxon>Chordata</taxon>
        <taxon>Craniata</taxon>
        <taxon>Vertebrata</taxon>
        <taxon>Euteleostomi</taxon>
        <taxon>Archelosauria</taxon>
        <taxon>Archosauria</taxon>
        <taxon>Dinosauria</taxon>
        <taxon>Saurischia</taxon>
        <taxon>Theropoda</taxon>
        <taxon>Coelurosauria</taxon>
        <taxon>Aves</taxon>
        <taxon>Neognathae</taxon>
        <taxon>Neoaves</taxon>
        <taxon>Telluraves</taxon>
        <taxon>Australaves</taxon>
        <taxon>Passeriformes</taxon>
        <taxon>Sylvioidea</taxon>
        <taxon>Zosteropidae</taxon>
        <taxon>Zosterops</taxon>
    </lineage>
</organism>
<dbReference type="OrthoDB" id="9218817at2759"/>
<evidence type="ECO:0000313" key="2">
    <source>
        <dbReference type="EMBL" id="TRZ04959.1"/>
    </source>
</evidence>
<dbReference type="EMBL" id="SWJQ01007952">
    <property type="protein sequence ID" value="TRZ04959.1"/>
    <property type="molecule type" value="Genomic_DNA"/>
</dbReference>
<keyword evidence="3" id="KW-1185">Reference proteome</keyword>
<accession>A0A8K1FTD5</accession>
<dbReference type="GO" id="GO:0007508">
    <property type="term" value="P:larval heart development"/>
    <property type="evidence" value="ECO:0007669"/>
    <property type="project" value="TreeGrafter"/>
</dbReference>
<dbReference type="PANTHER" id="PTHR33395:SF22">
    <property type="entry name" value="REVERSE TRANSCRIPTASE DOMAIN-CONTAINING PROTEIN"/>
    <property type="match status" value="1"/>
</dbReference>
<gene>
    <name evidence="2" type="ORF">HGM15179_022148</name>
</gene>
<evidence type="ECO:0000313" key="3">
    <source>
        <dbReference type="Proteomes" id="UP000796761"/>
    </source>
</evidence>
<reference evidence="2" key="1">
    <citation type="submission" date="2019-04" db="EMBL/GenBank/DDBJ databases">
        <title>Genome assembly of Zosterops borbonicus 15179.</title>
        <authorList>
            <person name="Leroy T."/>
            <person name="Anselmetti Y."/>
            <person name="Tilak M.-K."/>
            <person name="Nabholz B."/>
        </authorList>
    </citation>
    <scope>NUCLEOTIDE SEQUENCE</scope>
    <source>
        <strain evidence="2">HGM_15179</strain>
        <tissue evidence="2">Muscle</tissue>
    </source>
</reference>
<dbReference type="Proteomes" id="UP000796761">
    <property type="component" value="Unassembled WGS sequence"/>
</dbReference>
<dbReference type="AlphaFoldDB" id="A0A8K1FTD5"/>
<dbReference type="GO" id="GO:0061343">
    <property type="term" value="P:cell adhesion involved in heart morphogenesis"/>
    <property type="evidence" value="ECO:0007669"/>
    <property type="project" value="TreeGrafter"/>
</dbReference>
<feature type="region of interest" description="Disordered" evidence="1">
    <location>
        <begin position="28"/>
        <end position="48"/>
    </location>
</feature>
<sequence>MHEEEAKPISIIFEKLWLSSEVPSDWKSGNTTPDFEMGNKEDLGNYSPGSLKSVMGKITEQVILETVLRQMENKEVIGASQYNFIKVQRLPDKFGGFL</sequence>
<name>A0A8K1FTD5_9PASS</name>
<protein>
    <submittedName>
        <fullName evidence="2">Uncharacterized protein</fullName>
    </submittedName>
</protein>
<proteinExistence type="predicted"/>
<dbReference type="PANTHER" id="PTHR33395">
    <property type="entry name" value="TRANSCRIPTASE, PUTATIVE-RELATED-RELATED"/>
    <property type="match status" value="1"/>
</dbReference>
<comment type="caution">
    <text evidence="2">The sequence shown here is derived from an EMBL/GenBank/DDBJ whole genome shotgun (WGS) entry which is preliminary data.</text>
</comment>